<dbReference type="RefSeq" id="WP_146778768.1">
    <property type="nucleotide sequence ID" value="NZ_QLYX01000003.1"/>
</dbReference>
<dbReference type="OrthoDB" id="9757917at2"/>
<accession>A0A365H9I4</accession>
<sequence length="1058" mass="113339">MSVQEPDAAGTAAELLRHLRELGRSRHEPVRDIGAYEQAYWLADLPAEVPVEAGAGPGEVLFGLPAVSLTPPEDSTEFDGWLALRGWYRRLRELTVPDGYEIALGAGLLSRRFPDGTRVRGHLLTTPVRITVDEESGRVDVRMARCGPRLEDRELLDGLPGFDPARTERAREAVRRGVSGGLGDGLLGTLREWAAAAFDEPAELSLDWAPAPPGGTPDPRIRLAPALVVRPRGVPTAHYDAALAALAEPGAAVPKGLAGLIDPVEPTAHVPERTPAGIARLVVGLLGRGRRVLVVSDAAAELAAVLPPGLAPLCVTSDGGDPDPGPAVAALAARRAERDPAGAERALAALSARLTETQTTEAELRERIRTAADTEVYDLGGDYQGTLAEISARLLEREAACSWLSPRPGLPPLPPLTAAEATELAGLLAARTPQRAARLTQTLPDPARLPDPERFRELADAEAAILADAERAGTGPLGDRWIPDQALLARLDGRIKVVTAMARELGLNPDPAGWPARDWAVGAIKDALAGRLAEEWDRISALAGWAVDAHRAVHTIGPHRVTLPPGDPSTQNSAARVLREHLTENGTLRRGPRRSTAQKQAEQVLMGAGVDGAAPVTADRLELVIAATEARIACKELREAWRAIGVKLPEELPLEREVSEFTMAYARLSHVRAILAEMDETVALLARSGVETRFTNPTDWRAYVRALAGARRRQDARAIAAEIATLREPVEALARSGGAPPELHAIVAALAAHDVPGYERGLAALAAAHRERREQLRCEELLGRVRVVHPELSLLLSATAGMGVWPGRLADWEQAWTWAHVSAWIADRPPTRTERDLTAELDALLAEQRELATELAVAQAWNRCLDRVAEPGTDPAGAVPLWIMPLWQVPEALPPRPGAFDVVIIDEGVAAGAEALFLLWTADRAILVGRPGERPESSGSAPSGDLLPPRLRSLLTPAATLHDVLLTTHRPAPEPAAPPRPAAPAGGPRPVPGRSIVSYQRADLVDLLARLDAEEPGRADDELVERARTLLACPADEHDLVTARLRYALAAYREPEPR</sequence>
<name>A0A365H9I4_9ACTN</name>
<protein>
    <submittedName>
        <fullName evidence="2">Uncharacterized protein</fullName>
    </submittedName>
</protein>
<comment type="caution">
    <text evidence="2">The sequence shown here is derived from an EMBL/GenBank/DDBJ whole genome shotgun (WGS) entry which is preliminary data.</text>
</comment>
<reference evidence="2 3" key="1">
    <citation type="submission" date="2018-06" db="EMBL/GenBank/DDBJ databases">
        <title>Actinomadura craniellae sp. nov. isolated from marine sponge Craniella sp.</title>
        <authorList>
            <person name="Li L."/>
            <person name="Xu Q.H."/>
            <person name="Lin H.W."/>
            <person name="Lu Y.H."/>
        </authorList>
    </citation>
    <scope>NUCLEOTIDE SEQUENCE [LARGE SCALE GENOMIC DNA]</scope>
    <source>
        <strain evidence="2 3">LHW63021</strain>
    </source>
</reference>
<dbReference type="AlphaFoldDB" id="A0A365H9I4"/>
<dbReference type="EMBL" id="QLYX01000003">
    <property type="protein sequence ID" value="RAY15662.1"/>
    <property type="molecule type" value="Genomic_DNA"/>
</dbReference>
<evidence type="ECO:0000256" key="1">
    <source>
        <dbReference type="SAM" id="MobiDB-lite"/>
    </source>
</evidence>
<keyword evidence="3" id="KW-1185">Reference proteome</keyword>
<feature type="compositionally biased region" description="Pro residues" evidence="1">
    <location>
        <begin position="973"/>
        <end position="991"/>
    </location>
</feature>
<feature type="region of interest" description="Disordered" evidence="1">
    <location>
        <begin position="969"/>
        <end position="994"/>
    </location>
</feature>
<proteinExistence type="predicted"/>
<organism evidence="2 3">
    <name type="scientific">Actinomadura craniellae</name>
    <dbReference type="NCBI Taxonomy" id="2231787"/>
    <lineage>
        <taxon>Bacteria</taxon>
        <taxon>Bacillati</taxon>
        <taxon>Actinomycetota</taxon>
        <taxon>Actinomycetes</taxon>
        <taxon>Streptosporangiales</taxon>
        <taxon>Thermomonosporaceae</taxon>
        <taxon>Actinomadura</taxon>
    </lineage>
</organism>
<evidence type="ECO:0000313" key="2">
    <source>
        <dbReference type="EMBL" id="RAY15662.1"/>
    </source>
</evidence>
<evidence type="ECO:0000313" key="3">
    <source>
        <dbReference type="Proteomes" id="UP000251891"/>
    </source>
</evidence>
<dbReference type="Proteomes" id="UP000251891">
    <property type="component" value="Unassembled WGS sequence"/>
</dbReference>
<gene>
    <name evidence="2" type="ORF">DPM19_07695</name>
</gene>